<comment type="subcellular location">
    <subcellularLocation>
        <location evidence="1">Membrane</location>
        <topology evidence="1">Multi-pass membrane protein</topology>
    </subcellularLocation>
</comment>
<evidence type="ECO:0000256" key="2">
    <source>
        <dbReference type="ARBA" id="ARBA00022692"/>
    </source>
</evidence>
<name>A0A0S1MIQ2_PHAPC</name>
<keyword evidence="2 5" id="KW-0812">Transmembrane</keyword>
<dbReference type="GO" id="GO:0016020">
    <property type="term" value="C:membrane"/>
    <property type="evidence" value="ECO:0007669"/>
    <property type="project" value="UniProtKB-SubCell"/>
</dbReference>
<evidence type="ECO:0000256" key="4">
    <source>
        <dbReference type="ARBA" id="ARBA00023136"/>
    </source>
</evidence>
<dbReference type="Pfam" id="PF00335">
    <property type="entry name" value="Tetraspanin"/>
    <property type="match status" value="1"/>
</dbReference>
<evidence type="ECO:0000313" key="6">
    <source>
        <dbReference type="EMBL" id="ALL40750.1"/>
    </source>
</evidence>
<feature type="transmembrane region" description="Helical" evidence="5">
    <location>
        <begin position="207"/>
        <end position="227"/>
    </location>
</feature>
<evidence type="ECO:0000256" key="1">
    <source>
        <dbReference type="ARBA" id="ARBA00004141"/>
    </source>
</evidence>
<feature type="transmembrane region" description="Helical" evidence="5">
    <location>
        <begin position="12"/>
        <end position="34"/>
    </location>
</feature>
<keyword evidence="4 5" id="KW-0472">Membrane</keyword>
<proteinExistence type="evidence at transcript level"/>
<evidence type="ECO:0000256" key="5">
    <source>
        <dbReference type="SAM" id="Phobius"/>
    </source>
</evidence>
<evidence type="ECO:0008006" key="7">
    <source>
        <dbReference type="Google" id="ProtNLM"/>
    </source>
</evidence>
<feature type="transmembrane region" description="Helical" evidence="5">
    <location>
        <begin position="58"/>
        <end position="82"/>
    </location>
</feature>
<protein>
    <recommendedName>
        <fullName evidence="7">Tetraspanin</fullName>
    </recommendedName>
</protein>
<dbReference type="InterPro" id="IPR018499">
    <property type="entry name" value="Tetraspanin/Peripherin"/>
</dbReference>
<evidence type="ECO:0000256" key="3">
    <source>
        <dbReference type="ARBA" id="ARBA00022989"/>
    </source>
</evidence>
<dbReference type="EMBL" id="KT246659">
    <property type="protein sequence ID" value="ALL40750.1"/>
    <property type="molecule type" value="mRNA"/>
</dbReference>
<dbReference type="OrthoDB" id="2279611at2759"/>
<accession>A0A0S1MIQ2</accession>
<sequence>MKTPTITRYTYSFAAFNIIFLLLTILVLVILFGWKSLLSQPFQLDSSIYTRIAINDELITAGFIFSISALVSVTFSLWPLLTTPSRTESKAMPLGVYLIVMFLTFVVTMGIATVIWFTTLRERTLVFPAWNEQLPVAAKRFIQDDLKCCGWFNATTAGLFDINELGTGFCANPDKLIPDPDPNVLIGCVDKLAGKVDFVLNTTFTSLYGFTGIELALFLTAACLANLRIQQKRFLRIDEKLRLNGKGGFV</sequence>
<feature type="transmembrane region" description="Helical" evidence="5">
    <location>
        <begin position="94"/>
        <end position="117"/>
    </location>
</feature>
<dbReference type="AlphaFoldDB" id="A0A0S1MIQ2"/>
<organism evidence="6">
    <name type="scientific">Phakopsora pachyrhizi</name>
    <name type="common">Asian soybean rust disease fungus</name>
    <dbReference type="NCBI Taxonomy" id="170000"/>
    <lineage>
        <taxon>Eukaryota</taxon>
        <taxon>Fungi</taxon>
        <taxon>Dikarya</taxon>
        <taxon>Basidiomycota</taxon>
        <taxon>Pucciniomycotina</taxon>
        <taxon>Pucciniomycetes</taxon>
        <taxon>Pucciniales</taxon>
        <taxon>Phakopsoraceae</taxon>
        <taxon>Phakopsora</taxon>
    </lineage>
</organism>
<reference evidence="6" key="1">
    <citation type="submission" date="2015-07" db="EMBL/GenBank/DDBJ databases">
        <title>Elucidating the P. pachyrhizi secretome and potential effectors.</title>
        <authorList>
            <person name="de Carvalho M.C.C.G."/>
            <person name="Nascimento L.C."/>
            <person name="Darben L.M."/>
            <person name="Polizel-Podanosqui A.M."/>
            <person name="Lopes-Caitar V.S."/>
            <person name="Rocha C.S."/>
            <person name="Qi M."/>
            <person name="Carazolle M."/>
            <person name="Kuwahara M.K."/>
            <person name="Pereira G.A.G."/>
            <person name="Abdelnoor R.V."/>
            <person name="Whitham S.A."/>
            <person name="Marcelino-Guimaraes F.C."/>
        </authorList>
    </citation>
    <scope>NUCLEOTIDE SEQUENCE</scope>
</reference>
<keyword evidence="3 5" id="KW-1133">Transmembrane helix</keyword>